<dbReference type="AlphaFoldDB" id="A0A0F9IA62"/>
<gene>
    <name evidence="1" type="ORF">LCGC14_1684450</name>
</gene>
<proteinExistence type="predicted"/>
<dbReference type="EMBL" id="LAZR01014643">
    <property type="protein sequence ID" value="KKM16579.1"/>
    <property type="molecule type" value="Genomic_DNA"/>
</dbReference>
<comment type="caution">
    <text evidence="1">The sequence shown here is derived from an EMBL/GenBank/DDBJ whole genome shotgun (WGS) entry which is preliminary data.</text>
</comment>
<protein>
    <submittedName>
        <fullName evidence="1">Uncharacterized protein</fullName>
    </submittedName>
</protein>
<accession>A0A0F9IA62</accession>
<name>A0A0F9IA62_9ZZZZ</name>
<evidence type="ECO:0000313" key="1">
    <source>
        <dbReference type="EMBL" id="KKM16579.1"/>
    </source>
</evidence>
<sequence>MQFSKYFDRGPKVKTLDELYNIAIARGSIYHSIRGRIPARVMCNQQLWTLKKEILQGRLFTTVKR</sequence>
<reference evidence="1" key="1">
    <citation type="journal article" date="2015" name="Nature">
        <title>Complex archaea that bridge the gap between prokaryotes and eukaryotes.</title>
        <authorList>
            <person name="Spang A."/>
            <person name="Saw J.H."/>
            <person name="Jorgensen S.L."/>
            <person name="Zaremba-Niedzwiedzka K."/>
            <person name="Martijn J."/>
            <person name="Lind A.E."/>
            <person name="van Eijk R."/>
            <person name="Schleper C."/>
            <person name="Guy L."/>
            <person name="Ettema T.J."/>
        </authorList>
    </citation>
    <scope>NUCLEOTIDE SEQUENCE</scope>
</reference>
<organism evidence="1">
    <name type="scientific">marine sediment metagenome</name>
    <dbReference type="NCBI Taxonomy" id="412755"/>
    <lineage>
        <taxon>unclassified sequences</taxon>
        <taxon>metagenomes</taxon>
        <taxon>ecological metagenomes</taxon>
    </lineage>
</organism>